<dbReference type="EMBL" id="PDCK01000042">
    <property type="protein sequence ID" value="PRQ40401.1"/>
    <property type="molecule type" value="Genomic_DNA"/>
</dbReference>
<gene>
    <name evidence="2" type="ORF">RchiOBHm_Chr4g0435591</name>
</gene>
<keyword evidence="3" id="KW-1185">Reference proteome</keyword>
<evidence type="ECO:0000256" key="1">
    <source>
        <dbReference type="SAM" id="MobiDB-lite"/>
    </source>
</evidence>
<accession>A0A2P6R1U6</accession>
<name>A0A2P6R1U6_ROSCH</name>
<organism evidence="2 3">
    <name type="scientific">Rosa chinensis</name>
    <name type="common">China rose</name>
    <dbReference type="NCBI Taxonomy" id="74649"/>
    <lineage>
        <taxon>Eukaryota</taxon>
        <taxon>Viridiplantae</taxon>
        <taxon>Streptophyta</taxon>
        <taxon>Embryophyta</taxon>
        <taxon>Tracheophyta</taxon>
        <taxon>Spermatophyta</taxon>
        <taxon>Magnoliopsida</taxon>
        <taxon>eudicotyledons</taxon>
        <taxon>Gunneridae</taxon>
        <taxon>Pentapetalae</taxon>
        <taxon>rosids</taxon>
        <taxon>fabids</taxon>
        <taxon>Rosales</taxon>
        <taxon>Rosaceae</taxon>
        <taxon>Rosoideae</taxon>
        <taxon>Rosoideae incertae sedis</taxon>
        <taxon>Rosa</taxon>
    </lineage>
</organism>
<dbReference type="Proteomes" id="UP000238479">
    <property type="component" value="Chromosome 4"/>
</dbReference>
<comment type="caution">
    <text evidence="2">The sequence shown here is derived from an EMBL/GenBank/DDBJ whole genome shotgun (WGS) entry which is preliminary data.</text>
</comment>
<protein>
    <submittedName>
        <fullName evidence="2">Putative PLAC8 motif-containing protein</fullName>
    </submittedName>
</protein>
<sequence>MSLDNSIRNCDMAQSEKQPPQGQWSTALFDCLEDRSNCLFTCFCPCMAFGRIAEIVDRGTTSCAVAGTIYHVLASVGCGWLYAGSYRTKLRGHFSLPAAPCHDLLVHSFCCVCSICQEYRELKNHGIDPSIGWQANVEKWNREGVKPPMVEPAMAR</sequence>
<feature type="region of interest" description="Disordered" evidence="1">
    <location>
        <begin position="1"/>
        <end position="22"/>
    </location>
</feature>
<dbReference type="Pfam" id="PF04749">
    <property type="entry name" value="PLAC8"/>
    <property type="match status" value="1"/>
</dbReference>
<dbReference type="STRING" id="74649.A0A2P6R1U6"/>
<dbReference type="OrthoDB" id="1045822at2759"/>
<proteinExistence type="predicted"/>
<dbReference type="AlphaFoldDB" id="A0A2P6R1U6"/>
<dbReference type="PANTHER" id="PTHR15907">
    <property type="entry name" value="DUF614 FAMILY PROTEIN-RELATED"/>
    <property type="match status" value="1"/>
</dbReference>
<dbReference type="NCBIfam" id="TIGR01571">
    <property type="entry name" value="A_thal_Cys_rich"/>
    <property type="match status" value="1"/>
</dbReference>
<dbReference type="OMA" id="DCWDDPS"/>
<dbReference type="Gramene" id="PRQ40401">
    <property type="protein sequence ID" value="PRQ40401"/>
    <property type="gene ID" value="RchiOBHm_Chr4g0435591"/>
</dbReference>
<evidence type="ECO:0000313" key="2">
    <source>
        <dbReference type="EMBL" id="PRQ40401.1"/>
    </source>
</evidence>
<evidence type="ECO:0000313" key="3">
    <source>
        <dbReference type="Proteomes" id="UP000238479"/>
    </source>
</evidence>
<dbReference type="InterPro" id="IPR006461">
    <property type="entry name" value="PLAC_motif_containing"/>
</dbReference>
<reference evidence="2 3" key="1">
    <citation type="journal article" date="2018" name="Nat. Genet.">
        <title>The Rosa genome provides new insights in the design of modern roses.</title>
        <authorList>
            <person name="Bendahmane M."/>
        </authorList>
    </citation>
    <scope>NUCLEOTIDE SEQUENCE [LARGE SCALE GENOMIC DNA]</scope>
    <source>
        <strain evidence="3">cv. Old Blush</strain>
    </source>
</reference>